<organism evidence="2 3">
    <name type="scientific">Mycobacterium kansasii</name>
    <dbReference type="NCBI Taxonomy" id="1768"/>
    <lineage>
        <taxon>Bacteria</taxon>
        <taxon>Bacillati</taxon>
        <taxon>Actinomycetota</taxon>
        <taxon>Actinomycetes</taxon>
        <taxon>Mycobacteriales</taxon>
        <taxon>Mycobacteriaceae</taxon>
        <taxon>Mycobacterium</taxon>
    </lineage>
</organism>
<evidence type="ECO:0000313" key="2">
    <source>
        <dbReference type="EMBL" id="OOK83114.1"/>
    </source>
</evidence>
<reference evidence="3 4" key="1">
    <citation type="submission" date="2017-02" db="EMBL/GenBank/DDBJ databases">
        <title>Complete genome sequences of Mycobacterium kansasii strains isolated from rhesus macaques.</title>
        <authorList>
            <person name="Panda A."/>
            <person name="Nagaraj S."/>
            <person name="Zhao X."/>
            <person name="Tettelin H."/>
            <person name="Detolla L.J."/>
        </authorList>
    </citation>
    <scope>NUCLEOTIDE SEQUENCE [LARGE SCALE GENOMIC DNA]</scope>
    <source>
        <strain evidence="2 3">11-3469</strain>
        <strain evidence="1 4">11-3813</strain>
    </source>
</reference>
<comment type="caution">
    <text evidence="2">The sequence shown here is derived from an EMBL/GenBank/DDBJ whole genome shotgun (WGS) entry which is preliminary data.</text>
</comment>
<protein>
    <submittedName>
        <fullName evidence="2">UDP-glucose 4-epimerase, GalE4 domain protein</fullName>
    </submittedName>
</protein>
<evidence type="ECO:0000313" key="1">
    <source>
        <dbReference type="EMBL" id="OOK82611.1"/>
    </source>
</evidence>
<dbReference type="EMBL" id="MVBM01000001">
    <property type="protein sequence ID" value="OOK82611.1"/>
    <property type="molecule type" value="Genomic_DNA"/>
</dbReference>
<evidence type="ECO:0000313" key="3">
    <source>
        <dbReference type="Proteomes" id="UP000188532"/>
    </source>
</evidence>
<sequence length="79" mass="8149">MTVTDVAKALGGRPVRVPAAAASAASAAISRLPVVPSMLEWLHVARTSVVMDTTKAKRDLGWRPTHSSAETLAALASAV</sequence>
<name>A0A1V3XV93_MYCKA</name>
<dbReference type="Gene3D" id="3.40.50.720">
    <property type="entry name" value="NAD(P)-binding Rossmann-like Domain"/>
    <property type="match status" value="1"/>
</dbReference>
<gene>
    <name evidence="1" type="primary">galE4</name>
    <name evidence="2" type="ORF">BZL29_1270</name>
    <name evidence="1" type="ORF">BZL30_0582</name>
</gene>
<proteinExistence type="predicted"/>
<accession>A0A1V3XV93</accession>
<dbReference type="EMBL" id="MVBN01000001">
    <property type="protein sequence ID" value="OOK83114.1"/>
    <property type="molecule type" value="Genomic_DNA"/>
</dbReference>
<dbReference type="Proteomes" id="UP000189229">
    <property type="component" value="Unassembled WGS sequence"/>
</dbReference>
<dbReference type="Proteomes" id="UP000188532">
    <property type="component" value="Unassembled WGS sequence"/>
</dbReference>
<evidence type="ECO:0000313" key="4">
    <source>
        <dbReference type="Proteomes" id="UP000189229"/>
    </source>
</evidence>
<dbReference type="AlphaFoldDB" id="A0A1V3XV93"/>